<dbReference type="GO" id="GO:0032511">
    <property type="term" value="P:late endosome to vacuole transport via multivesicular body sorting pathway"/>
    <property type="evidence" value="ECO:0007669"/>
    <property type="project" value="InterPro"/>
</dbReference>
<keyword evidence="5" id="KW-0963">Cytoplasm</keyword>
<dbReference type="eggNOG" id="KOG2896">
    <property type="taxonomic scope" value="Eukaryota"/>
</dbReference>
<feature type="region of interest" description="Disordered" evidence="10">
    <location>
        <begin position="267"/>
        <end position="342"/>
    </location>
</feature>
<dbReference type="Pfam" id="PF04652">
    <property type="entry name" value="Vta1"/>
    <property type="match status" value="1"/>
</dbReference>
<evidence type="ECO:0000256" key="10">
    <source>
        <dbReference type="SAM" id="MobiDB-lite"/>
    </source>
</evidence>
<keyword evidence="9" id="KW-0175">Coiled coil</keyword>
<evidence type="ECO:0000313" key="13">
    <source>
        <dbReference type="Proteomes" id="UP000095282"/>
    </source>
</evidence>
<keyword evidence="13" id="KW-1185">Reference proteome</keyword>
<feature type="region of interest" description="Disordered" evidence="10">
    <location>
        <begin position="740"/>
        <end position="826"/>
    </location>
</feature>
<evidence type="ECO:0000259" key="11">
    <source>
        <dbReference type="Pfam" id="PF04652"/>
    </source>
</evidence>
<dbReference type="GO" id="GO:0005771">
    <property type="term" value="C:multivesicular body"/>
    <property type="evidence" value="ECO:0007669"/>
    <property type="project" value="TreeGrafter"/>
</dbReference>
<dbReference type="eggNOG" id="KOG0917">
    <property type="taxonomic scope" value="Eukaryota"/>
</dbReference>
<evidence type="ECO:0000259" key="12">
    <source>
        <dbReference type="Pfam" id="PF18097"/>
    </source>
</evidence>
<keyword evidence="4" id="KW-0813">Transport</keyword>
<feature type="compositionally biased region" description="Polar residues" evidence="10">
    <location>
        <begin position="744"/>
        <end position="757"/>
    </location>
</feature>
<keyword evidence="6" id="KW-0967">Endosome</keyword>
<feature type="region of interest" description="Disordered" evidence="10">
    <location>
        <begin position="152"/>
        <end position="204"/>
    </location>
</feature>
<dbReference type="Pfam" id="PF18097">
    <property type="entry name" value="Vta1_C"/>
    <property type="match status" value="1"/>
</dbReference>
<accession>A0A1I7V485</accession>
<dbReference type="Proteomes" id="UP000095282">
    <property type="component" value="Unplaced"/>
</dbReference>
<keyword evidence="8" id="KW-0472">Membrane</keyword>
<comment type="similarity">
    <text evidence="3">Belongs to the VTA1 family.</text>
</comment>
<dbReference type="InterPro" id="IPR039431">
    <property type="entry name" value="Vta1/CALS_N"/>
</dbReference>
<evidence type="ECO:0000256" key="4">
    <source>
        <dbReference type="ARBA" id="ARBA00022448"/>
    </source>
</evidence>
<dbReference type="Gene3D" id="1.20.5.420">
    <property type="entry name" value="Immunoglobulin FC, subunit C"/>
    <property type="match status" value="1"/>
</dbReference>
<evidence type="ECO:0000256" key="9">
    <source>
        <dbReference type="SAM" id="Coils"/>
    </source>
</evidence>
<reference evidence="14" key="1">
    <citation type="submission" date="2016-11" db="UniProtKB">
        <authorList>
            <consortium name="WormBaseParasite"/>
        </authorList>
    </citation>
    <scope>IDENTIFICATION</scope>
</reference>
<evidence type="ECO:0000256" key="8">
    <source>
        <dbReference type="ARBA" id="ARBA00023136"/>
    </source>
</evidence>
<comment type="subcellular location">
    <subcellularLocation>
        <location evidence="2">Cytoplasm</location>
    </subcellularLocation>
    <subcellularLocation>
        <location evidence="1">Endosome membrane</location>
        <topology evidence="1">Peripheral membrane protein</topology>
    </subcellularLocation>
</comment>
<feature type="compositionally biased region" description="Basic and acidic residues" evidence="10">
    <location>
        <begin position="174"/>
        <end position="196"/>
    </location>
</feature>
<feature type="domain" description="Vta1/callose synthase N-terminal" evidence="11">
    <location>
        <begin position="599"/>
        <end position="717"/>
    </location>
</feature>
<name>A0A1I7V485_9PELO</name>
<dbReference type="WBParaSite" id="Csp11.Scaffold630.g22231.t1">
    <property type="protein sequence ID" value="Csp11.Scaffold630.g22231.t1"/>
    <property type="gene ID" value="Csp11.Scaffold630.g22231"/>
</dbReference>
<dbReference type="PANTHER" id="PTHR46009:SF1">
    <property type="entry name" value="VACUOLAR PROTEIN SORTING-ASSOCIATED PROTEIN VTA1 HOMOLOG"/>
    <property type="match status" value="1"/>
</dbReference>
<evidence type="ECO:0000256" key="3">
    <source>
        <dbReference type="ARBA" id="ARBA00007895"/>
    </source>
</evidence>
<dbReference type="AlphaFoldDB" id="A0A1I7V485"/>
<dbReference type="InterPro" id="IPR041212">
    <property type="entry name" value="Vta1_C"/>
</dbReference>
<feature type="coiled-coil region" evidence="9">
    <location>
        <begin position="401"/>
        <end position="442"/>
    </location>
</feature>
<feature type="compositionally biased region" description="Polar residues" evidence="10">
    <location>
        <begin position="272"/>
        <end position="287"/>
    </location>
</feature>
<evidence type="ECO:0000256" key="2">
    <source>
        <dbReference type="ARBA" id="ARBA00004496"/>
    </source>
</evidence>
<dbReference type="Gene3D" id="1.25.40.270">
    <property type="entry name" value="Vacuolar protein sorting-associated protein vta1"/>
    <property type="match status" value="1"/>
</dbReference>
<dbReference type="InterPro" id="IPR044538">
    <property type="entry name" value="Vta1-like"/>
</dbReference>
<evidence type="ECO:0000313" key="14">
    <source>
        <dbReference type="WBParaSite" id="Csp11.Scaffold630.g22231.t1"/>
    </source>
</evidence>
<proteinExistence type="inferred from homology"/>
<dbReference type="PANTHER" id="PTHR46009">
    <property type="entry name" value="VACUOLAR PROTEIN SORTING-ASSOCIATED PROTEIN VTA1 HOMOLOG"/>
    <property type="match status" value="1"/>
</dbReference>
<protein>
    <submittedName>
        <fullName evidence="14">Uncharacterized protein</fullName>
    </submittedName>
</protein>
<dbReference type="STRING" id="1561998.A0A1I7V485"/>
<sequence>MELFKKEVTAFEELDLVSLSDEEKLRQIGVIMEKYSVAVTEECFHVDIPLFLSKRDNEEIVKKKISDKIHTGLKFSSWITKFFGQENDLEAVCELDFLDPSSKNLLIKSLTGRFWHLFISNDHISEAADEFDTKDHYFRIIGALEALSVSPAENESSTIAQSPTTSVPKPLSYTRDEIKNAQKTNNEDTKEQRTEENSCSSKAISDPRKSTFIWFPFSENGGRGTESGDGGAEKYPVDLENQMEDSTSFTTDSSLANSIPLCPVTQVRRPAQKTNNENSTVSKSQDIGQGVSGLESVEEEPSLHQETSEDTTPVPPRETSSQAEPTRTAWGDGDVTPAPLATPTNDYKVSGFGHAILAKCFGQTVVSGSGGMGGYYGGGEIKMSMESEEISMKIHETTAKTQFLRAKIAEIRRKIAEKTEEIGEIDEKIRKKAEDEKKLERKVMGLEVSNENRALKAKEKRIMSVWFRVGTQNFRIISHCKLAILEEVFEIFELKIDGGPASKLSAPPRTCNCQVVDSIRGFHLPQISHIFTNHTEHSTMAALSFASQLFNAICRILNFATKFALDKTRDTWKKRADREKFVEAMVALRRNISELRESCLYYAVQTAMKLDKKSVEARQYLTALLTTLESIKTQLTDNESIKNETIAQAHIDSFAEKLFNFADKKKQGIADKTVMNAFYTAGHIMDALSLFGEIEEPFLSSKKYAKWKATEIFTCIRDGTPYVSSSKQETEEDDDLAQFGAQFQPGSSGPQERSYNQPAPGFGFVSSVPSDHSLPPQPRAHSTIPPPPAAYSTPNLPSQVPYPPARHQPEQYEDFSSAPVKPSGGQPIDEEFAEIRKLTKYAMSAVDYEDLTAIRDNLHKALAILQKY</sequence>
<evidence type="ECO:0000256" key="7">
    <source>
        <dbReference type="ARBA" id="ARBA00022927"/>
    </source>
</evidence>
<dbReference type="InterPro" id="IPR023175">
    <property type="entry name" value="Vta1/CALS_N_sf"/>
</dbReference>
<organism evidence="13 14">
    <name type="scientific">Caenorhabditis tropicalis</name>
    <dbReference type="NCBI Taxonomy" id="1561998"/>
    <lineage>
        <taxon>Eukaryota</taxon>
        <taxon>Metazoa</taxon>
        <taxon>Ecdysozoa</taxon>
        <taxon>Nematoda</taxon>
        <taxon>Chromadorea</taxon>
        <taxon>Rhabditida</taxon>
        <taxon>Rhabditina</taxon>
        <taxon>Rhabditomorpha</taxon>
        <taxon>Rhabditoidea</taxon>
        <taxon>Rhabditidae</taxon>
        <taxon>Peloderinae</taxon>
        <taxon>Caenorhabditis</taxon>
    </lineage>
</organism>
<feature type="compositionally biased region" description="Polar residues" evidence="10">
    <location>
        <begin position="152"/>
        <end position="167"/>
    </location>
</feature>
<evidence type="ECO:0000256" key="6">
    <source>
        <dbReference type="ARBA" id="ARBA00022753"/>
    </source>
</evidence>
<feature type="domain" description="Vta1 C-terminal" evidence="12">
    <location>
        <begin position="830"/>
        <end position="866"/>
    </location>
</feature>
<dbReference type="GO" id="GO:0015031">
    <property type="term" value="P:protein transport"/>
    <property type="evidence" value="ECO:0007669"/>
    <property type="project" value="UniProtKB-KW"/>
</dbReference>
<dbReference type="GO" id="GO:0010008">
    <property type="term" value="C:endosome membrane"/>
    <property type="evidence" value="ECO:0007669"/>
    <property type="project" value="UniProtKB-SubCell"/>
</dbReference>
<evidence type="ECO:0000256" key="5">
    <source>
        <dbReference type="ARBA" id="ARBA00022490"/>
    </source>
</evidence>
<keyword evidence="7" id="KW-0653">Protein transport</keyword>
<evidence type="ECO:0000256" key="1">
    <source>
        <dbReference type="ARBA" id="ARBA00004481"/>
    </source>
</evidence>